<comment type="function">
    <text evidence="1">Transcriptional repressor of xylose-utilizing enzymes.</text>
</comment>
<dbReference type="SUPFAM" id="SSF46785">
    <property type="entry name" value="Winged helix' DNA-binding domain"/>
    <property type="match status" value="1"/>
</dbReference>
<dbReference type="Pfam" id="PF00480">
    <property type="entry name" value="ROK"/>
    <property type="match status" value="1"/>
</dbReference>
<dbReference type="SUPFAM" id="SSF53067">
    <property type="entry name" value="Actin-like ATPase domain"/>
    <property type="match status" value="1"/>
</dbReference>
<organism evidence="4 5">
    <name type="scientific">Candidatus Flavonifractor intestinipullorum</name>
    <dbReference type="NCBI Taxonomy" id="2838587"/>
    <lineage>
        <taxon>Bacteria</taxon>
        <taxon>Bacillati</taxon>
        <taxon>Bacillota</taxon>
        <taxon>Clostridia</taxon>
        <taxon>Eubacteriales</taxon>
        <taxon>Oscillospiraceae</taxon>
        <taxon>Flavonifractor</taxon>
    </lineage>
</organism>
<dbReference type="Proteomes" id="UP000824208">
    <property type="component" value="Unassembled WGS sequence"/>
</dbReference>
<dbReference type="Gene3D" id="1.10.10.10">
    <property type="entry name" value="Winged helix-like DNA-binding domain superfamily/Winged helix DNA-binding domain"/>
    <property type="match status" value="1"/>
</dbReference>
<keyword evidence="3" id="KW-0119">Carbohydrate metabolism</keyword>
<dbReference type="InterPro" id="IPR049874">
    <property type="entry name" value="ROK_cs"/>
</dbReference>
<evidence type="ECO:0000256" key="2">
    <source>
        <dbReference type="ARBA" id="ARBA00006479"/>
    </source>
</evidence>
<gene>
    <name evidence="4" type="ORF">H9714_05365</name>
</gene>
<dbReference type="InterPro" id="IPR000600">
    <property type="entry name" value="ROK"/>
</dbReference>
<protein>
    <submittedName>
        <fullName evidence="4">ROK family protein</fullName>
    </submittedName>
</protein>
<evidence type="ECO:0000313" key="4">
    <source>
        <dbReference type="EMBL" id="HJB56960.1"/>
    </source>
</evidence>
<comment type="similarity">
    <text evidence="2">Belongs to the ROK (NagC/XylR) family.</text>
</comment>
<dbReference type="InterPro" id="IPR036388">
    <property type="entry name" value="WH-like_DNA-bd_sf"/>
</dbReference>
<dbReference type="Gene3D" id="3.30.420.40">
    <property type="match status" value="2"/>
</dbReference>
<evidence type="ECO:0000256" key="3">
    <source>
        <dbReference type="ARBA" id="ARBA00022629"/>
    </source>
</evidence>
<dbReference type="AlphaFoldDB" id="A0A9D2MB51"/>
<dbReference type="GO" id="GO:0042732">
    <property type="term" value="P:D-xylose metabolic process"/>
    <property type="evidence" value="ECO:0007669"/>
    <property type="project" value="UniProtKB-KW"/>
</dbReference>
<dbReference type="PANTHER" id="PTHR18964">
    <property type="entry name" value="ROK (REPRESSOR, ORF, KINASE) FAMILY"/>
    <property type="match status" value="1"/>
</dbReference>
<reference evidence="4" key="2">
    <citation type="submission" date="2021-04" db="EMBL/GenBank/DDBJ databases">
        <authorList>
            <person name="Gilroy R."/>
        </authorList>
    </citation>
    <scope>NUCLEOTIDE SEQUENCE</scope>
    <source>
        <strain evidence="4">CHK189-11263</strain>
    </source>
</reference>
<dbReference type="InterPro" id="IPR036390">
    <property type="entry name" value="WH_DNA-bd_sf"/>
</dbReference>
<dbReference type="EMBL" id="DWYC01000051">
    <property type="protein sequence ID" value="HJB56960.1"/>
    <property type="molecule type" value="Genomic_DNA"/>
</dbReference>
<name>A0A9D2MB51_9FIRM</name>
<comment type="caution">
    <text evidence="4">The sequence shown here is derived from an EMBL/GenBank/DDBJ whole genome shotgun (WGS) entry which is preliminary data.</text>
</comment>
<accession>A0A9D2MB51</accession>
<reference evidence="4" key="1">
    <citation type="journal article" date="2021" name="PeerJ">
        <title>Extensive microbial diversity within the chicken gut microbiome revealed by metagenomics and culture.</title>
        <authorList>
            <person name="Gilroy R."/>
            <person name="Ravi A."/>
            <person name="Getino M."/>
            <person name="Pursley I."/>
            <person name="Horton D.L."/>
            <person name="Alikhan N.F."/>
            <person name="Baker D."/>
            <person name="Gharbi K."/>
            <person name="Hall N."/>
            <person name="Watson M."/>
            <person name="Adriaenssens E.M."/>
            <person name="Foster-Nyarko E."/>
            <person name="Jarju S."/>
            <person name="Secka A."/>
            <person name="Antonio M."/>
            <person name="Oren A."/>
            <person name="Chaudhuri R.R."/>
            <person name="La Ragione R."/>
            <person name="Hildebrand F."/>
            <person name="Pallen M.J."/>
        </authorList>
    </citation>
    <scope>NUCLEOTIDE SEQUENCE</scope>
    <source>
        <strain evidence="4">CHK189-11263</strain>
    </source>
</reference>
<evidence type="ECO:0000256" key="1">
    <source>
        <dbReference type="ARBA" id="ARBA00002486"/>
    </source>
</evidence>
<keyword evidence="3" id="KW-0859">Xylose metabolism</keyword>
<dbReference type="PANTHER" id="PTHR18964:SF149">
    <property type="entry name" value="BIFUNCTIONAL UDP-N-ACETYLGLUCOSAMINE 2-EPIMERASE_N-ACETYLMANNOSAMINE KINASE"/>
    <property type="match status" value="1"/>
</dbReference>
<proteinExistence type="inferred from homology"/>
<evidence type="ECO:0000313" key="5">
    <source>
        <dbReference type="Proteomes" id="UP000824208"/>
    </source>
</evidence>
<dbReference type="PROSITE" id="PS01125">
    <property type="entry name" value="ROK"/>
    <property type="match status" value="1"/>
</dbReference>
<sequence>MEVNVTERRKQTRSSIYHYLYETQSFCSRQSLSLALGLSLPTIYQNLTELMESGLVCYSGETQSTGGRKASGLTIVPDARVAVGVSITENRLRFSAADLRLKELAYRKVPHMPFTQVSDFGVFLARELESFLDENQIDRAKLLGVGIAVPGAIASNGRRILLAPTLGLRDSDLTELTRCIPYPYFVENDATSSGYAEWFMRGGQSSIAYLSLENGVGGAVMLNGSAYAGDNRRSGEFGHMCVEPGGLACSCGKQGCLEAYCSARRISDDLGISLKDFFAGLERHEWSYELLWNDLLRHLAVGIGNIRMALDCDVVLGGFLTQYLSPYLSLLKHYVMSNNPFEQDAEYVQLGVLSKHTVPLGAALHFVQDFLDNV</sequence>
<dbReference type="InterPro" id="IPR043129">
    <property type="entry name" value="ATPase_NBD"/>
</dbReference>